<dbReference type="RefSeq" id="WP_111277006.1">
    <property type="nucleotide sequence ID" value="NZ_QFYS01000007.1"/>
</dbReference>
<comment type="caution">
    <text evidence="3">The sequence shown here is derived from an EMBL/GenBank/DDBJ whole genome shotgun (WGS) entry which is preliminary data.</text>
</comment>
<keyword evidence="1" id="KW-0732">Signal</keyword>
<dbReference type="EMBL" id="QFYS01000007">
    <property type="protein sequence ID" value="RAK63696.1"/>
    <property type="molecule type" value="Genomic_DNA"/>
</dbReference>
<evidence type="ECO:0000259" key="2">
    <source>
        <dbReference type="Pfam" id="PF14534"/>
    </source>
</evidence>
<organism evidence="3 4">
    <name type="scientific">Phenylobacterium kunshanense</name>
    <dbReference type="NCBI Taxonomy" id="1445034"/>
    <lineage>
        <taxon>Bacteria</taxon>
        <taxon>Pseudomonadati</taxon>
        <taxon>Pseudomonadota</taxon>
        <taxon>Alphaproteobacteria</taxon>
        <taxon>Caulobacterales</taxon>
        <taxon>Caulobacteraceae</taxon>
        <taxon>Phenylobacterium</taxon>
    </lineage>
</organism>
<gene>
    <name evidence="3" type="ORF">DJ019_15695</name>
</gene>
<sequence length="172" mass="18332">MINLSAKAALALVALSFATPAWAHPEDAGLNAVYAGLAKARAANDVTGMASHFHPQGLLVDARPGPALPGGELAARLAPQAERIAKDGVSIQTAYRIERRQVLEGGIALDAGYMRQAFRRPGADEQVRYARFLVTLKREADGRWKILGDASMPSTAEVWAALTPQDGLAFDK</sequence>
<dbReference type="OrthoDB" id="8480815at2"/>
<feature type="domain" description="DUF4440" evidence="2">
    <location>
        <begin position="32"/>
        <end position="146"/>
    </location>
</feature>
<dbReference type="SUPFAM" id="SSF54427">
    <property type="entry name" value="NTF2-like"/>
    <property type="match status" value="1"/>
</dbReference>
<dbReference type="Gene3D" id="3.10.450.50">
    <property type="match status" value="1"/>
</dbReference>
<dbReference type="Pfam" id="PF14534">
    <property type="entry name" value="DUF4440"/>
    <property type="match status" value="1"/>
</dbReference>
<dbReference type="AlphaFoldDB" id="A0A328BCW3"/>
<evidence type="ECO:0000256" key="1">
    <source>
        <dbReference type="SAM" id="SignalP"/>
    </source>
</evidence>
<reference evidence="3 4" key="1">
    <citation type="submission" date="2018-05" db="EMBL/GenBank/DDBJ databases">
        <authorList>
            <person name="Lanie J.A."/>
            <person name="Ng W.-L."/>
            <person name="Kazmierczak K.M."/>
            <person name="Andrzejewski T.M."/>
            <person name="Davidsen T.M."/>
            <person name="Wayne K.J."/>
            <person name="Tettelin H."/>
            <person name="Glass J.I."/>
            <person name="Rusch D."/>
            <person name="Podicherti R."/>
            <person name="Tsui H.-C.T."/>
            <person name="Winkler M.E."/>
        </authorList>
    </citation>
    <scope>NUCLEOTIDE SEQUENCE [LARGE SCALE GENOMIC DNA]</scope>
    <source>
        <strain evidence="3 4">BUT-10</strain>
    </source>
</reference>
<evidence type="ECO:0000313" key="3">
    <source>
        <dbReference type="EMBL" id="RAK63696.1"/>
    </source>
</evidence>
<dbReference type="InterPro" id="IPR032710">
    <property type="entry name" value="NTF2-like_dom_sf"/>
</dbReference>
<keyword evidence="4" id="KW-1185">Reference proteome</keyword>
<evidence type="ECO:0000313" key="4">
    <source>
        <dbReference type="Proteomes" id="UP000249524"/>
    </source>
</evidence>
<feature type="signal peptide" evidence="1">
    <location>
        <begin position="1"/>
        <end position="23"/>
    </location>
</feature>
<feature type="chain" id="PRO_5016428069" description="DUF4440 domain-containing protein" evidence="1">
    <location>
        <begin position="24"/>
        <end position="172"/>
    </location>
</feature>
<proteinExistence type="predicted"/>
<dbReference type="InterPro" id="IPR027843">
    <property type="entry name" value="DUF4440"/>
</dbReference>
<name>A0A328BCW3_9CAUL</name>
<protein>
    <recommendedName>
        <fullName evidence="2">DUF4440 domain-containing protein</fullName>
    </recommendedName>
</protein>
<accession>A0A328BCW3</accession>
<dbReference type="Proteomes" id="UP000249524">
    <property type="component" value="Unassembled WGS sequence"/>
</dbReference>